<dbReference type="EMBL" id="JABXXV010000006">
    <property type="protein sequence ID" value="NVN47441.1"/>
    <property type="molecule type" value="Genomic_DNA"/>
</dbReference>
<keyword evidence="1" id="KW-0175">Coiled coil</keyword>
<evidence type="ECO:0000256" key="1">
    <source>
        <dbReference type="SAM" id="Coils"/>
    </source>
</evidence>
<accession>A0ABX2P662</accession>
<dbReference type="Proteomes" id="UP001516351">
    <property type="component" value="Unassembled WGS sequence"/>
</dbReference>
<evidence type="ECO:0000256" key="2">
    <source>
        <dbReference type="SAM" id="Phobius"/>
    </source>
</evidence>
<reference evidence="3 4" key="1">
    <citation type="submission" date="2020-06" db="EMBL/GenBank/DDBJ databases">
        <title>Synonyms of Asaia species.</title>
        <authorList>
            <person name="Sombolestani A."/>
        </authorList>
    </citation>
    <scope>NUCLEOTIDE SEQUENCE [LARGE SCALE GENOMIC DNA]</scope>
    <source>
        <strain evidence="3 4">LMG 27047</strain>
    </source>
</reference>
<keyword evidence="4" id="KW-1185">Reference proteome</keyword>
<comment type="caution">
    <text evidence="3">The sequence shown here is derived from an EMBL/GenBank/DDBJ whole genome shotgun (WGS) entry which is preliminary data.</text>
</comment>
<evidence type="ECO:0000313" key="3">
    <source>
        <dbReference type="EMBL" id="NVN47441.1"/>
    </source>
</evidence>
<feature type="transmembrane region" description="Helical" evidence="2">
    <location>
        <begin position="151"/>
        <end position="172"/>
    </location>
</feature>
<feature type="coiled-coil region" evidence="1">
    <location>
        <begin position="98"/>
        <end position="125"/>
    </location>
</feature>
<evidence type="ECO:0000313" key="4">
    <source>
        <dbReference type="Proteomes" id="UP001516351"/>
    </source>
</evidence>
<keyword evidence="2" id="KW-0812">Transmembrane</keyword>
<protein>
    <submittedName>
        <fullName evidence="3">Uncharacterized protein</fullName>
    </submittedName>
</protein>
<organism evidence="3 4">
    <name type="scientific">Asaia spathodeae</name>
    <dbReference type="NCBI Taxonomy" id="657016"/>
    <lineage>
        <taxon>Bacteria</taxon>
        <taxon>Pseudomonadati</taxon>
        <taxon>Pseudomonadota</taxon>
        <taxon>Alphaproteobacteria</taxon>
        <taxon>Acetobacterales</taxon>
        <taxon>Acetobacteraceae</taxon>
        <taxon>Asaia</taxon>
    </lineage>
</organism>
<keyword evidence="2" id="KW-0472">Membrane</keyword>
<proteinExistence type="predicted"/>
<name>A0ABX2P662_9PROT</name>
<sequence>MTRSYDDLAELADKDVISRFDNFVKGLVADLNLNTQGVNNYIYKEKVKGDIEKFRNFILEREGQYYSDYWKMEQSLSERNNYLTQMARDLESTRISLLNDHQERMNALDAEREKFTKEYQSALQENSSSFVQTTVEELKIREKYFSRKSNGWAILGALILMLGLLIVIYLSFMGSSVNHNDMSWPSLLFYSFKGVIILTVVGFLARYGFVMSGNFMQESLKTDNRMHAIKFGQFYIKTYGATANWEQVREVFSSWNGDERTLWEKNIQYDELNNAIQTISSFANKIKSDKTAAKAPETKRKD</sequence>
<dbReference type="RefSeq" id="WP_267311741.1">
    <property type="nucleotide sequence ID" value="NZ_JABXXV010000006.1"/>
</dbReference>
<gene>
    <name evidence="3" type="ORF">HW542_11570</name>
</gene>
<keyword evidence="2" id="KW-1133">Transmembrane helix</keyword>
<feature type="transmembrane region" description="Helical" evidence="2">
    <location>
        <begin position="187"/>
        <end position="209"/>
    </location>
</feature>